<accession>A0ABU8MU84</accession>
<evidence type="ECO:0000256" key="1">
    <source>
        <dbReference type="ARBA" id="ARBA00022603"/>
    </source>
</evidence>
<dbReference type="Proteomes" id="UP001385809">
    <property type="component" value="Unassembled WGS sequence"/>
</dbReference>
<proteinExistence type="predicted"/>
<reference evidence="6 7" key="1">
    <citation type="submission" date="2024-03" db="EMBL/GenBank/DDBJ databases">
        <title>Actinomycetospora sp. OC33-EN08, a novel actinomycete isolated from wild orchid (Aerides multiflora).</title>
        <authorList>
            <person name="Suriyachadkun C."/>
        </authorList>
    </citation>
    <scope>NUCLEOTIDE SEQUENCE [LARGE SCALE GENOMIC DNA]</scope>
    <source>
        <strain evidence="6 7">OC33-EN08</strain>
    </source>
</reference>
<name>A0ABU8MU84_9PSEU</name>
<feature type="region of interest" description="Disordered" evidence="4">
    <location>
        <begin position="1"/>
        <end position="21"/>
    </location>
</feature>
<keyword evidence="1 6" id="KW-0489">Methyltransferase</keyword>
<dbReference type="Gene3D" id="3.40.50.150">
    <property type="entry name" value="Vaccinia Virus protein VP39"/>
    <property type="match status" value="1"/>
</dbReference>
<dbReference type="InterPro" id="IPR029063">
    <property type="entry name" value="SAM-dependent_MTases_sf"/>
</dbReference>
<dbReference type="InterPro" id="IPR041698">
    <property type="entry name" value="Methyltransf_25"/>
</dbReference>
<keyword evidence="7" id="KW-1185">Reference proteome</keyword>
<dbReference type="EMBL" id="JBBEGN010000011">
    <property type="protein sequence ID" value="MEJ2870127.1"/>
    <property type="molecule type" value="Genomic_DNA"/>
</dbReference>
<protein>
    <submittedName>
        <fullName evidence="6">Methyltransferase domain-containing protein</fullName>
    </submittedName>
</protein>
<dbReference type="SUPFAM" id="SSF53335">
    <property type="entry name" value="S-adenosyl-L-methionine-dependent methyltransferases"/>
    <property type="match status" value="1"/>
</dbReference>
<dbReference type="Pfam" id="PF13649">
    <property type="entry name" value="Methyltransf_25"/>
    <property type="match status" value="1"/>
</dbReference>
<dbReference type="CDD" id="cd02440">
    <property type="entry name" value="AdoMet_MTases"/>
    <property type="match status" value="1"/>
</dbReference>
<evidence type="ECO:0000313" key="7">
    <source>
        <dbReference type="Proteomes" id="UP001385809"/>
    </source>
</evidence>
<evidence type="ECO:0000256" key="3">
    <source>
        <dbReference type="ARBA" id="ARBA00022691"/>
    </source>
</evidence>
<evidence type="ECO:0000256" key="2">
    <source>
        <dbReference type="ARBA" id="ARBA00022679"/>
    </source>
</evidence>
<dbReference type="GO" id="GO:0032259">
    <property type="term" value="P:methylation"/>
    <property type="evidence" value="ECO:0007669"/>
    <property type="project" value="UniProtKB-KW"/>
</dbReference>
<evidence type="ECO:0000259" key="5">
    <source>
        <dbReference type="Pfam" id="PF13649"/>
    </source>
</evidence>
<comment type="caution">
    <text evidence="6">The sequence shown here is derived from an EMBL/GenBank/DDBJ whole genome shotgun (WGS) entry which is preliminary data.</text>
</comment>
<feature type="domain" description="Methyltransferase" evidence="5">
    <location>
        <begin position="66"/>
        <end position="156"/>
    </location>
</feature>
<organism evidence="6 7">
    <name type="scientific">Actinomycetospora aurantiaca</name>
    <dbReference type="NCBI Taxonomy" id="3129233"/>
    <lineage>
        <taxon>Bacteria</taxon>
        <taxon>Bacillati</taxon>
        <taxon>Actinomycetota</taxon>
        <taxon>Actinomycetes</taxon>
        <taxon>Pseudonocardiales</taxon>
        <taxon>Pseudonocardiaceae</taxon>
        <taxon>Actinomycetospora</taxon>
    </lineage>
</organism>
<dbReference type="RefSeq" id="WP_337696698.1">
    <property type="nucleotide sequence ID" value="NZ_JBBEGN010000011.1"/>
</dbReference>
<dbReference type="PANTHER" id="PTHR43464:SF19">
    <property type="entry name" value="UBIQUINONE BIOSYNTHESIS O-METHYLTRANSFERASE, MITOCHONDRIAL"/>
    <property type="match status" value="1"/>
</dbReference>
<feature type="compositionally biased region" description="Basic and acidic residues" evidence="4">
    <location>
        <begin position="1"/>
        <end position="15"/>
    </location>
</feature>
<dbReference type="GO" id="GO:0008168">
    <property type="term" value="F:methyltransferase activity"/>
    <property type="evidence" value="ECO:0007669"/>
    <property type="project" value="UniProtKB-KW"/>
</dbReference>
<keyword evidence="2" id="KW-0808">Transferase</keyword>
<dbReference type="PANTHER" id="PTHR43464">
    <property type="entry name" value="METHYLTRANSFERASE"/>
    <property type="match status" value="1"/>
</dbReference>
<evidence type="ECO:0000313" key="6">
    <source>
        <dbReference type="EMBL" id="MEJ2870127.1"/>
    </source>
</evidence>
<gene>
    <name evidence="6" type="ORF">WCD74_20325</name>
</gene>
<keyword evidence="3" id="KW-0949">S-adenosyl-L-methionine</keyword>
<sequence>METRRDGTAFEERARASATPAETRAVYDEWAATYDDDLAGPGGDDYPLPGVVADVVARLDDPRADVLDAACGTGLVGAALARHGFTSVDGLDVSPRMIARARKRRVYHDLGPADLSQRLPGAPDKFGVVTCVNALEPGHLPTSAIVEFARVVHRGGHLVLTASTDAWPEVDAHLRRLAARRIARVVEVVEAPLHPSSDAAHVVAVLEVVASSAPVGTPGW</sequence>
<evidence type="ECO:0000256" key="4">
    <source>
        <dbReference type="SAM" id="MobiDB-lite"/>
    </source>
</evidence>